<evidence type="ECO:0000313" key="5">
    <source>
        <dbReference type="EMBL" id="MFM9611077.1"/>
    </source>
</evidence>
<reference evidence="5 6" key="1">
    <citation type="submission" date="2024-12" db="EMBL/GenBank/DDBJ databases">
        <title>Forecasting of Potato common scab and diversities of Pathogenic streptomyces spp. in china.</title>
        <authorList>
            <person name="Handique U."/>
            <person name="Wu J."/>
        </authorList>
    </citation>
    <scope>NUCLEOTIDE SEQUENCE [LARGE SCALE GENOMIC DNA]</scope>
    <source>
        <strain evidence="5 6">ZRIMU1530</strain>
    </source>
</reference>
<dbReference type="InterPro" id="IPR051531">
    <property type="entry name" value="N-acetyltransferase"/>
</dbReference>
<dbReference type="GO" id="GO:0016746">
    <property type="term" value="F:acyltransferase activity"/>
    <property type="evidence" value="ECO:0007669"/>
    <property type="project" value="UniProtKB-KW"/>
</dbReference>
<name>A0ABW9HSK7_9ACTN</name>
<evidence type="ECO:0000256" key="3">
    <source>
        <dbReference type="ARBA" id="ARBA00038502"/>
    </source>
</evidence>
<gene>
    <name evidence="5" type="ORF">ACKI18_20500</name>
</gene>
<dbReference type="EC" id="2.3.-.-" evidence="5"/>
<dbReference type="InterPro" id="IPR000182">
    <property type="entry name" value="GNAT_dom"/>
</dbReference>
<feature type="domain" description="N-acetyltransferase" evidence="4">
    <location>
        <begin position="2"/>
        <end position="156"/>
    </location>
</feature>
<evidence type="ECO:0000259" key="4">
    <source>
        <dbReference type="PROSITE" id="PS51186"/>
    </source>
</evidence>
<dbReference type="InterPro" id="IPR016181">
    <property type="entry name" value="Acyl_CoA_acyltransferase"/>
</dbReference>
<evidence type="ECO:0000256" key="1">
    <source>
        <dbReference type="ARBA" id="ARBA00022679"/>
    </source>
</evidence>
<dbReference type="PANTHER" id="PTHR43792">
    <property type="entry name" value="GNAT FAMILY, PUTATIVE (AFU_ORTHOLOGUE AFUA_3G00765)-RELATED-RELATED"/>
    <property type="match status" value="1"/>
</dbReference>
<dbReference type="Proteomes" id="UP001631957">
    <property type="component" value="Unassembled WGS sequence"/>
</dbReference>
<evidence type="ECO:0000313" key="6">
    <source>
        <dbReference type="Proteomes" id="UP001631957"/>
    </source>
</evidence>
<keyword evidence="1 5" id="KW-0808">Transferase</keyword>
<dbReference type="SUPFAM" id="SSF55729">
    <property type="entry name" value="Acyl-CoA N-acyltransferases (Nat)"/>
    <property type="match status" value="1"/>
</dbReference>
<dbReference type="PROSITE" id="PS51186">
    <property type="entry name" value="GNAT"/>
    <property type="match status" value="1"/>
</dbReference>
<sequence>MLSLERLRADHAPALLTFELQNRAYFARTIPDRGDDYFREFDDRLTGLLAEQEEGVCHFHVLLSGEEVAGRVNLVDVEDGLAELGYRVGQRWTGQGVATRAVGEVCRLARETYGLRGLFAGTAVENRASRTVLERNGFVTTGPTERGGLHYELALI</sequence>
<protein>
    <submittedName>
        <fullName evidence="5">GNAT family N-acetyltransferase</fullName>
        <ecNumber evidence="5">2.3.-.-</ecNumber>
    </submittedName>
</protein>
<proteinExistence type="inferred from homology"/>
<dbReference type="EMBL" id="JBJVNI010000010">
    <property type="protein sequence ID" value="MFM9611077.1"/>
    <property type="molecule type" value="Genomic_DNA"/>
</dbReference>
<evidence type="ECO:0000256" key="2">
    <source>
        <dbReference type="ARBA" id="ARBA00023315"/>
    </source>
</evidence>
<keyword evidence="6" id="KW-1185">Reference proteome</keyword>
<dbReference type="PANTHER" id="PTHR43792:SF8">
    <property type="entry name" value="[RIBOSOMAL PROTEIN US5]-ALANINE N-ACETYLTRANSFERASE"/>
    <property type="match status" value="1"/>
</dbReference>
<comment type="caution">
    <text evidence="5">The sequence shown here is derived from an EMBL/GenBank/DDBJ whole genome shotgun (WGS) entry which is preliminary data.</text>
</comment>
<dbReference type="Gene3D" id="3.40.630.30">
    <property type="match status" value="1"/>
</dbReference>
<organism evidence="5 6">
    <name type="scientific">Streptomyces niveiscabiei</name>
    <dbReference type="NCBI Taxonomy" id="164115"/>
    <lineage>
        <taxon>Bacteria</taxon>
        <taxon>Bacillati</taxon>
        <taxon>Actinomycetota</taxon>
        <taxon>Actinomycetes</taxon>
        <taxon>Kitasatosporales</taxon>
        <taxon>Streptomycetaceae</taxon>
        <taxon>Streptomyces</taxon>
    </lineage>
</organism>
<keyword evidence="2 5" id="KW-0012">Acyltransferase</keyword>
<dbReference type="RefSeq" id="WP_409122006.1">
    <property type="nucleotide sequence ID" value="NZ_JBJVNI010000010.1"/>
</dbReference>
<dbReference type="Pfam" id="PF13302">
    <property type="entry name" value="Acetyltransf_3"/>
    <property type="match status" value="1"/>
</dbReference>
<accession>A0ABW9HSK7</accession>
<comment type="similarity">
    <text evidence="3">Belongs to the acetyltransferase family. RimJ subfamily.</text>
</comment>